<dbReference type="EMBL" id="HBGU01048242">
    <property type="protein sequence ID" value="CAD9487017.1"/>
    <property type="molecule type" value="Transcribed_RNA"/>
</dbReference>
<dbReference type="AlphaFoldDB" id="A0A7S2HCU3"/>
<reference evidence="4" key="1">
    <citation type="submission" date="2021-01" db="EMBL/GenBank/DDBJ databases">
        <authorList>
            <person name="Corre E."/>
            <person name="Pelletier E."/>
            <person name="Niang G."/>
            <person name="Scheremetjew M."/>
            <person name="Finn R."/>
            <person name="Kale V."/>
            <person name="Holt S."/>
            <person name="Cochrane G."/>
            <person name="Meng A."/>
            <person name="Brown T."/>
            <person name="Cohen L."/>
        </authorList>
    </citation>
    <scope>NUCLEOTIDE SEQUENCE</scope>
    <source>
        <strain evidence="4">UTEX LB 985</strain>
    </source>
</reference>
<evidence type="ECO:0008006" key="5">
    <source>
        <dbReference type="Google" id="ProtNLM"/>
    </source>
</evidence>
<organism evidence="4">
    <name type="scientific">Haptolina brevifila</name>
    <dbReference type="NCBI Taxonomy" id="156173"/>
    <lineage>
        <taxon>Eukaryota</taxon>
        <taxon>Haptista</taxon>
        <taxon>Haptophyta</taxon>
        <taxon>Prymnesiophyceae</taxon>
        <taxon>Prymnesiales</taxon>
        <taxon>Prymnesiaceae</taxon>
        <taxon>Haptolina</taxon>
    </lineage>
</organism>
<feature type="transmembrane region" description="Helical" evidence="2">
    <location>
        <begin position="85"/>
        <end position="106"/>
    </location>
</feature>
<evidence type="ECO:0000313" key="4">
    <source>
        <dbReference type="EMBL" id="CAD9487017.1"/>
    </source>
</evidence>
<protein>
    <recommendedName>
        <fullName evidence="5">H(+)-exporting diphosphatase</fullName>
    </recommendedName>
</protein>
<keyword evidence="2" id="KW-0472">Membrane</keyword>
<accession>A0A7S2HCU3</accession>
<keyword evidence="2" id="KW-1133">Transmembrane helix</keyword>
<gene>
    <name evidence="4" type="ORF">CBRE1094_LOCUS26262</name>
</gene>
<evidence type="ECO:0000256" key="3">
    <source>
        <dbReference type="SAM" id="SignalP"/>
    </source>
</evidence>
<keyword evidence="3" id="KW-0732">Signal</keyword>
<evidence type="ECO:0000256" key="1">
    <source>
        <dbReference type="SAM" id="MobiDB-lite"/>
    </source>
</evidence>
<feature type="signal peptide" evidence="3">
    <location>
        <begin position="1"/>
        <end position="16"/>
    </location>
</feature>
<proteinExistence type="predicted"/>
<evidence type="ECO:0000256" key="2">
    <source>
        <dbReference type="SAM" id="Phobius"/>
    </source>
</evidence>
<keyword evidence="2" id="KW-0812">Transmembrane</keyword>
<name>A0A7S2HCU3_9EUKA</name>
<feature type="region of interest" description="Disordered" evidence="1">
    <location>
        <begin position="47"/>
        <end position="69"/>
    </location>
</feature>
<feature type="chain" id="PRO_5030789743" description="H(+)-exporting diphosphatase" evidence="3">
    <location>
        <begin position="17"/>
        <end position="131"/>
    </location>
</feature>
<sequence>MMTLKFALLLIATCDAFQVVPGIARNLQPVSLHEPLLRALPPWLVESNEDKEGEAPETNAPEAKAEVKKTATGGMPTDFLGVFDVTTTFGALGASIVVSVLFVVLVEGIKFIDPNPATRGMFGNIMDGAAS</sequence>